<feature type="domain" description="PPM-type phosphatase" evidence="2">
    <location>
        <begin position="40"/>
        <end position="278"/>
    </location>
</feature>
<evidence type="ECO:0000313" key="3">
    <source>
        <dbReference type="EMBL" id="OCL25306.1"/>
    </source>
</evidence>
<protein>
    <recommendedName>
        <fullName evidence="2">PPM-type phosphatase domain-containing protein</fullName>
    </recommendedName>
</protein>
<dbReference type="SMART" id="SM00331">
    <property type="entry name" value="PP2C_SIG"/>
    <property type="match status" value="1"/>
</dbReference>
<accession>A0A1C0A5C2</accession>
<keyword evidence="1" id="KW-0472">Membrane</keyword>
<dbReference type="SUPFAM" id="SSF81606">
    <property type="entry name" value="PP2C-like"/>
    <property type="match status" value="1"/>
</dbReference>
<dbReference type="SMART" id="SM00332">
    <property type="entry name" value="PP2Cc"/>
    <property type="match status" value="1"/>
</dbReference>
<feature type="transmembrane region" description="Helical" evidence="1">
    <location>
        <begin position="6"/>
        <end position="27"/>
    </location>
</feature>
<dbReference type="PROSITE" id="PS51746">
    <property type="entry name" value="PPM_2"/>
    <property type="match status" value="1"/>
</dbReference>
<evidence type="ECO:0000256" key="1">
    <source>
        <dbReference type="SAM" id="Phobius"/>
    </source>
</evidence>
<sequence>MFHEVVFDFPGNLFILTSCLVIMYLVIKSLRKIRQRGSILIGNAQGIGDRREQEDSFATAENEIGVLAVLADGMGGLSYGKKASNLLTRIFSEEFSKSPNMSSVSDFLVQNTHKINKKILEISKGKKVGSTFVAGIIKDSFLYWISVGDSQIYLYRNQKIIPINPRHIYKNILESDYRAGKISKRRLLNHSKKERLTSYLGYDNFRQFDYNQIPIKLKKRDKLLFCSDGVYKSLYDTELEHLLGKRMHPMETAELILEEVLEKNIKKQDNATVIVLEIK</sequence>
<dbReference type="Proteomes" id="UP000093514">
    <property type="component" value="Unassembled WGS sequence"/>
</dbReference>
<keyword evidence="4" id="KW-1185">Reference proteome</keyword>
<reference evidence="4" key="1">
    <citation type="submission" date="2016-07" db="EMBL/GenBank/DDBJ databases">
        <authorList>
            <person name="Florea S."/>
            <person name="Webb J.S."/>
            <person name="Jaromczyk J."/>
            <person name="Schardl C.L."/>
        </authorList>
    </citation>
    <scope>NUCLEOTIDE SEQUENCE [LARGE SCALE GENOMIC DNA]</scope>
    <source>
        <strain evidence="4">Z6</strain>
    </source>
</reference>
<organism evidence="3 4">
    <name type="scientific">Orenia metallireducens</name>
    <dbReference type="NCBI Taxonomy" id="1413210"/>
    <lineage>
        <taxon>Bacteria</taxon>
        <taxon>Bacillati</taxon>
        <taxon>Bacillota</taxon>
        <taxon>Clostridia</taxon>
        <taxon>Halanaerobiales</taxon>
        <taxon>Halobacteroidaceae</taxon>
        <taxon>Orenia</taxon>
    </lineage>
</organism>
<gene>
    <name evidence="3" type="ORF">U472_13190</name>
</gene>
<name>A0A1C0A5C2_9FIRM</name>
<reference evidence="3 4" key="2">
    <citation type="submission" date="2016-08" db="EMBL/GenBank/DDBJ databases">
        <title>Orenia metallireducens sp. nov. strain Z6, a Novel Metal-reducing Firmicute from the Deep Subsurface.</title>
        <authorList>
            <person name="Maxim B.I."/>
            <person name="Kenneth K."/>
            <person name="Flynn T.M."/>
            <person name="Oloughlin E.J."/>
            <person name="Locke R.A."/>
            <person name="Weber J.R."/>
            <person name="Egan S.M."/>
            <person name="Mackie R.I."/>
            <person name="Cann I.K."/>
        </authorList>
    </citation>
    <scope>NUCLEOTIDE SEQUENCE [LARGE SCALE GENOMIC DNA]</scope>
    <source>
        <strain evidence="3 4">Z6</strain>
    </source>
</reference>
<dbReference type="Gene3D" id="3.60.40.10">
    <property type="entry name" value="PPM-type phosphatase domain"/>
    <property type="match status" value="1"/>
</dbReference>
<keyword evidence="1" id="KW-1133">Transmembrane helix</keyword>
<dbReference type="RefSeq" id="WP_068719218.1">
    <property type="nucleotide sequence ID" value="NZ_LWDV01000010.1"/>
</dbReference>
<evidence type="ECO:0000313" key="4">
    <source>
        <dbReference type="Proteomes" id="UP000093514"/>
    </source>
</evidence>
<dbReference type="OrthoDB" id="9801841at2"/>
<dbReference type="InterPro" id="IPR036457">
    <property type="entry name" value="PPM-type-like_dom_sf"/>
</dbReference>
<evidence type="ECO:0000259" key="2">
    <source>
        <dbReference type="PROSITE" id="PS51746"/>
    </source>
</evidence>
<dbReference type="EMBL" id="LWDV01000010">
    <property type="protein sequence ID" value="OCL25306.1"/>
    <property type="molecule type" value="Genomic_DNA"/>
</dbReference>
<keyword evidence="1" id="KW-0812">Transmembrane</keyword>
<dbReference type="AlphaFoldDB" id="A0A1C0A5C2"/>
<proteinExistence type="predicted"/>
<dbReference type="CDD" id="cd00143">
    <property type="entry name" value="PP2Cc"/>
    <property type="match status" value="1"/>
</dbReference>
<dbReference type="InterPro" id="IPR001932">
    <property type="entry name" value="PPM-type_phosphatase-like_dom"/>
</dbReference>
<dbReference type="Pfam" id="PF13672">
    <property type="entry name" value="PP2C_2"/>
    <property type="match status" value="1"/>
</dbReference>
<comment type="caution">
    <text evidence="3">The sequence shown here is derived from an EMBL/GenBank/DDBJ whole genome shotgun (WGS) entry which is preliminary data.</text>
</comment>